<gene>
    <name evidence="1" type="ORF">HJ583_009870</name>
</gene>
<dbReference type="Proteomes" id="UP000778523">
    <property type="component" value="Unassembled WGS sequence"/>
</dbReference>
<dbReference type="RefSeq" id="WP_143707410.1">
    <property type="nucleotide sequence ID" value="NZ_JABCSC020000002.1"/>
</dbReference>
<proteinExistence type="predicted"/>
<sequence length="92" mass="10437">MFEASRKKVQKTGPGPAWTRIKEEGDYYWRAASSGHCDKTTATLLENRVRDYGDFETAWQAFFRARQINGSYLPAWAESWAGLMIEGVSGAR</sequence>
<accession>A0ABX2IMR9</accession>
<organism evidence="1 2">
    <name type="scientific">Uliginosibacterium aquaticum</name>
    <dbReference type="NCBI Taxonomy" id="2731212"/>
    <lineage>
        <taxon>Bacteria</taxon>
        <taxon>Pseudomonadati</taxon>
        <taxon>Pseudomonadota</taxon>
        <taxon>Betaproteobacteria</taxon>
        <taxon>Rhodocyclales</taxon>
        <taxon>Zoogloeaceae</taxon>
        <taxon>Uliginosibacterium</taxon>
    </lineage>
</organism>
<dbReference type="EMBL" id="JABCSC020000002">
    <property type="protein sequence ID" value="NSL55330.1"/>
    <property type="molecule type" value="Genomic_DNA"/>
</dbReference>
<protein>
    <submittedName>
        <fullName evidence="1">Uncharacterized protein</fullName>
    </submittedName>
</protein>
<keyword evidence="2" id="KW-1185">Reference proteome</keyword>
<evidence type="ECO:0000313" key="2">
    <source>
        <dbReference type="Proteomes" id="UP000778523"/>
    </source>
</evidence>
<name>A0ABX2IMR9_9RHOO</name>
<reference evidence="1 2" key="1">
    <citation type="submission" date="2020-06" db="EMBL/GenBank/DDBJ databases">
        <title>Draft genome of Uliginosibacterium sp. IMCC34675.</title>
        <authorList>
            <person name="Song J."/>
        </authorList>
    </citation>
    <scope>NUCLEOTIDE SEQUENCE [LARGE SCALE GENOMIC DNA]</scope>
    <source>
        <strain evidence="1 2">IMCC34675</strain>
    </source>
</reference>
<comment type="caution">
    <text evidence="1">The sequence shown here is derived from an EMBL/GenBank/DDBJ whole genome shotgun (WGS) entry which is preliminary data.</text>
</comment>
<evidence type="ECO:0000313" key="1">
    <source>
        <dbReference type="EMBL" id="NSL55330.1"/>
    </source>
</evidence>